<sequence>MRRSSRIAEKKAETKLLRNCSVPLLSQEPNAKKNRVSLNLPADILLDVLKYMNRDGLGKIQEFLTSSEPCLLRIIIEFVYRCGNILPENLDFHLENNDTKEVLQLGYFTQQEAKEKFDVVLYKYASDRESAVVDGPALILERFTNVSS</sequence>
<dbReference type="AlphaFoldDB" id="A0AAD4MVI8"/>
<accession>A0AAD4MVI8</accession>
<name>A0AAD4MVI8_9BILA</name>
<organism evidence="1 2">
    <name type="scientific">Ditylenchus destructor</name>
    <dbReference type="NCBI Taxonomy" id="166010"/>
    <lineage>
        <taxon>Eukaryota</taxon>
        <taxon>Metazoa</taxon>
        <taxon>Ecdysozoa</taxon>
        <taxon>Nematoda</taxon>
        <taxon>Chromadorea</taxon>
        <taxon>Rhabditida</taxon>
        <taxon>Tylenchina</taxon>
        <taxon>Tylenchomorpha</taxon>
        <taxon>Sphaerularioidea</taxon>
        <taxon>Anguinidae</taxon>
        <taxon>Anguininae</taxon>
        <taxon>Ditylenchus</taxon>
    </lineage>
</organism>
<keyword evidence="2" id="KW-1185">Reference proteome</keyword>
<reference evidence="1" key="1">
    <citation type="submission" date="2022-01" db="EMBL/GenBank/DDBJ databases">
        <title>Genome Sequence Resource for Two Populations of Ditylenchus destructor, the Migratory Endoparasitic Phytonematode.</title>
        <authorList>
            <person name="Zhang H."/>
            <person name="Lin R."/>
            <person name="Xie B."/>
        </authorList>
    </citation>
    <scope>NUCLEOTIDE SEQUENCE</scope>
    <source>
        <strain evidence="1">BazhouSP</strain>
    </source>
</reference>
<dbReference type="Proteomes" id="UP001201812">
    <property type="component" value="Unassembled WGS sequence"/>
</dbReference>
<evidence type="ECO:0000313" key="1">
    <source>
        <dbReference type="EMBL" id="KAI1704996.1"/>
    </source>
</evidence>
<evidence type="ECO:0000313" key="2">
    <source>
        <dbReference type="Proteomes" id="UP001201812"/>
    </source>
</evidence>
<gene>
    <name evidence="1" type="ORF">DdX_13927</name>
</gene>
<dbReference type="EMBL" id="JAKKPZ010000061">
    <property type="protein sequence ID" value="KAI1704996.1"/>
    <property type="molecule type" value="Genomic_DNA"/>
</dbReference>
<comment type="caution">
    <text evidence="1">The sequence shown here is derived from an EMBL/GenBank/DDBJ whole genome shotgun (WGS) entry which is preliminary data.</text>
</comment>
<protein>
    <submittedName>
        <fullName evidence="1">Uncharacterized protein</fullName>
    </submittedName>
</protein>
<proteinExistence type="predicted"/>